<dbReference type="Proteomes" id="UP000824078">
    <property type="component" value="Unassembled WGS sequence"/>
</dbReference>
<dbReference type="NCBIfam" id="TIGR02687">
    <property type="entry name" value="BREX-1 system phosphatase PglZ type A"/>
    <property type="match status" value="1"/>
</dbReference>
<accession>A0A9D1HYH2</accession>
<dbReference type="InterPro" id="IPR017850">
    <property type="entry name" value="Alkaline_phosphatase_core_sf"/>
</dbReference>
<proteinExistence type="predicted"/>
<protein>
    <submittedName>
        <fullName evidence="1">BREX-1 system phosphatase PglZ type A</fullName>
    </submittedName>
</protein>
<evidence type="ECO:0000313" key="2">
    <source>
        <dbReference type="Proteomes" id="UP000824078"/>
    </source>
</evidence>
<reference evidence="1" key="2">
    <citation type="journal article" date="2021" name="PeerJ">
        <title>Extensive microbial diversity within the chicken gut microbiome revealed by metagenomics and culture.</title>
        <authorList>
            <person name="Gilroy R."/>
            <person name="Ravi A."/>
            <person name="Getino M."/>
            <person name="Pursley I."/>
            <person name="Horton D.L."/>
            <person name="Alikhan N.F."/>
            <person name="Baker D."/>
            <person name="Gharbi K."/>
            <person name="Hall N."/>
            <person name="Watson M."/>
            <person name="Adriaenssens E.M."/>
            <person name="Foster-Nyarko E."/>
            <person name="Jarju S."/>
            <person name="Secka A."/>
            <person name="Antonio M."/>
            <person name="Oren A."/>
            <person name="Chaudhuri R.R."/>
            <person name="La Ragione R."/>
            <person name="Hildebrand F."/>
            <person name="Pallen M.J."/>
        </authorList>
    </citation>
    <scope>NUCLEOTIDE SEQUENCE</scope>
    <source>
        <strain evidence="1">ChiHjej12B11-29160</strain>
    </source>
</reference>
<comment type="caution">
    <text evidence="1">The sequence shown here is derived from an EMBL/GenBank/DDBJ whole genome shotgun (WGS) entry which is preliminary data.</text>
</comment>
<evidence type="ECO:0000313" key="1">
    <source>
        <dbReference type="EMBL" id="HIU23580.1"/>
    </source>
</evidence>
<dbReference type="InterPro" id="IPR014060">
    <property type="entry name" value="PglZ"/>
</dbReference>
<organism evidence="1 2">
    <name type="scientific">Candidatus Coprovicinus avistercoris</name>
    <dbReference type="NCBI Taxonomy" id="2840754"/>
    <lineage>
        <taxon>Bacteria</taxon>
        <taxon>Bacillati</taxon>
        <taxon>Actinomycetota</taxon>
        <taxon>Coriobacteriia</taxon>
        <taxon>Coriobacteriales</taxon>
        <taxon>Coriobacteriaceae</taxon>
        <taxon>Coriobacteriaceae incertae sedis</taxon>
        <taxon>Candidatus Coprovicinus</taxon>
    </lineage>
</organism>
<reference evidence="1" key="1">
    <citation type="submission" date="2020-10" db="EMBL/GenBank/DDBJ databases">
        <authorList>
            <person name="Gilroy R."/>
        </authorList>
    </citation>
    <scope>NUCLEOTIDE SEQUENCE</scope>
    <source>
        <strain evidence="1">ChiHjej12B11-29160</strain>
    </source>
</reference>
<gene>
    <name evidence="1" type="primary">pglZ</name>
    <name evidence="1" type="ORF">IAD17_01460</name>
</gene>
<sequence>MQQLDVSARLAQLFEENTGELGSANVPQLVVWDDPMGEFAHQAEELVPEGVEFLCDEESTRFATKRRVNELSAGDKAVLYRQRVASDIHGDWFADAVLWGRHFQADLVSLQLEELGCVDTAEMRQALTGYRTFFSKKMNMKRVRALSSTFKTPAELHLAVIASVLRCGSLQIEDILTVYVSKAYAEYVDAVSDEEASEEQDTVAQPEVLSALEKAGALPAFERLVQSCLGYEGSLQDTHALVEHILFTALAATLGVENLKGLEDHIAPACTQTCHAVVRAWAASPEKDVLLQAAEDIESHYRLPQRFAALSIDVLMNSDVFPCIGVCIAQMLLRTVASGSSAAQKIEEAWDRRRTMLWFDDVKGYYQALNAAGMLENLNRAHADGFHQVAPKELWDAYTAELYQVDAAYRAFDVAYQACLPKPIAELDDELKAAADAVENLYKNWFLTELNTKWFDLTAAEYAESGAAQEIPRLTDFTASYVDGATAAGKVVVIISDALRFEVASELAELLERTTQGQVTLESMQAPFPSITTTGMAALLPHGKLELTCGDDGLKITANSFPTANLQDREAVLQEQYPKARAVRYANFIAMKRDERLAYMGDATVLYIYHNAIDACGDDAKTEATVFDACERAVEELSGLVEVITRQLRISQVFITADHGFLYTRGPLHELAYISLDTSDARVCKVSRRYVLTEAGMSFNELAKVSLQPMGGSSLSGFTPCGCERIRRSGMGENYVHGGISLQEVCVPVVRFKNLRKGSAAFVEAEPVMLEPIDPPSVISNTLFKLRLLQTEAVGGKKLPYTYEVFIADKDLEPVSEVVCIVADKRATDPTERELVAHVELKPGSNFTVKNVYYLVVRQEDTKLVIWQRQVTIDVPFSPMEDFGW</sequence>
<dbReference type="Pfam" id="PF08665">
    <property type="entry name" value="PglZ"/>
    <property type="match status" value="1"/>
</dbReference>
<dbReference type="EMBL" id="DVMQ01000005">
    <property type="protein sequence ID" value="HIU23580.1"/>
    <property type="molecule type" value="Genomic_DNA"/>
</dbReference>
<dbReference type="SUPFAM" id="SSF53649">
    <property type="entry name" value="Alkaline phosphatase-like"/>
    <property type="match status" value="1"/>
</dbReference>
<dbReference type="AlphaFoldDB" id="A0A9D1HYH2"/>
<name>A0A9D1HYH2_9ACTN</name>